<organism evidence="1 2">
    <name type="scientific">Polyplax serrata</name>
    <name type="common">Common mouse louse</name>
    <dbReference type="NCBI Taxonomy" id="468196"/>
    <lineage>
        <taxon>Eukaryota</taxon>
        <taxon>Metazoa</taxon>
        <taxon>Ecdysozoa</taxon>
        <taxon>Arthropoda</taxon>
        <taxon>Hexapoda</taxon>
        <taxon>Insecta</taxon>
        <taxon>Pterygota</taxon>
        <taxon>Neoptera</taxon>
        <taxon>Paraneoptera</taxon>
        <taxon>Psocodea</taxon>
        <taxon>Troctomorpha</taxon>
        <taxon>Phthiraptera</taxon>
        <taxon>Anoplura</taxon>
        <taxon>Polyplacidae</taxon>
        <taxon>Polyplax</taxon>
    </lineage>
</organism>
<dbReference type="EMBL" id="JAWJWE010000037">
    <property type="protein sequence ID" value="KAK6625134.1"/>
    <property type="molecule type" value="Genomic_DNA"/>
</dbReference>
<accession>A0AAN8S8M6</accession>
<gene>
    <name evidence="1" type="ORF">RUM43_005425</name>
</gene>
<comment type="caution">
    <text evidence="1">The sequence shown here is derived from an EMBL/GenBank/DDBJ whole genome shotgun (WGS) entry which is preliminary data.</text>
</comment>
<dbReference type="AlphaFoldDB" id="A0AAN8S8M6"/>
<dbReference type="Proteomes" id="UP001372834">
    <property type="component" value="Unassembled WGS sequence"/>
</dbReference>
<evidence type="ECO:0000313" key="2">
    <source>
        <dbReference type="Proteomes" id="UP001372834"/>
    </source>
</evidence>
<proteinExistence type="predicted"/>
<name>A0AAN8S8M6_POLSC</name>
<protein>
    <submittedName>
        <fullName evidence="1">Uncharacterized protein</fullName>
    </submittedName>
</protein>
<sequence length="126" mass="14534">MCRDNPYKQCFHPLIRRQTFIRADEEAYEELRRRLKVTPPFQDTKTNVGFNGLAAVRVSKMIFRLKLRAASDNISQLLHLCLAHSSQSIPQLQGTPTEVIHLHSNLQKYSVNCHKDAGNVFDHPKH</sequence>
<reference evidence="1 2" key="1">
    <citation type="submission" date="2023-10" db="EMBL/GenBank/DDBJ databases">
        <title>Genomes of two closely related lineages of the louse Polyplax serrata with different host specificities.</title>
        <authorList>
            <person name="Martinu J."/>
            <person name="Tarabai H."/>
            <person name="Stefka J."/>
            <person name="Hypsa V."/>
        </authorList>
    </citation>
    <scope>NUCLEOTIDE SEQUENCE [LARGE SCALE GENOMIC DNA]</scope>
    <source>
        <strain evidence="1">HR10_N</strain>
    </source>
</reference>
<evidence type="ECO:0000313" key="1">
    <source>
        <dbReference type="EMBL" id="KAK6625134.1"/>
    </source>
</evidence>